<dbReference type="Proteomes" id="UP000271974">
    <property type="component" value="Unassembled WGS sequence"/>
</dbReference>
<gene>
    <name evidence="1" type="ORF">EGW08_020862</name>
</gene>
<dbReference type="OrthoDB" id="6054775at2759"/>
<reference evidence="1 2" key="1">
    <citation type="submission" date="2019-01" db="EMBL/GenBank/DDBJ databases">
        <title>A draft genome assembly of the solar-powered sea slug Elysia chlorotica.</title>
        <authorList>
            <person name="Cai H."/>
            <person name="Li Q."/>
            <person name="Fang X."/>
            <person name="Li J."/>
            <person name="Curtis N.E."/>
            <person name="Altenburger A."/>
            <person name="Shibata T."/>
            <person name="Feng M."/>
            <person name="Maeda T."/>
            <person name="Schwartz J.A."/>
            <person name="Shigenobu S."/>
            <person name="Lundholm N."/>
            <person name="Nishiyama T."/>
            <person name="Yang H."/>
            <person name="Hasebe M."/>
            <person name="Li S."/>
            <person name="Pierce S.K."/>
            <person name="Wang J."/>
        </authorList>
    </citation>
    <scope>NUCLEOTIDE SEQUENCE [LARGE SCALE GENOMIC DNA]</scope>
    <source>
        <strain evidence="1">EC2010</strain>
        <tissue evidence="1">Whole organism of an adult</tissue>
    </source>
</reference>
<name>A0A433SQH0_ELYCH</name>
<proteinExistence type="predicted"/>
<protein>
    <submittedName>
        <fullName evidence="1">Uncharacterized protein</fullName>
    </submittedName>
</protein>
<comment type="caution">
    <text evidence="1">The sequence shown here is derived from an EMBL/GenBank/DDBJ whole genome shotgun (WGS) entry which is preliminary data.</text>
</comment>
<organism evidence="1 2">
    <name type="scientific">Elysia chlorotica</name>
    <name type="common">Eastern emerald elysia</name>
    <name type="synonym">Sea slug</name>
    <dbReference type="NCBI Taxonomy" id="188477"/>
    <lineage>
        <taxon>Eukaryota</taxon>
        <taxon>Metazoa</taxon>
        <taxon>Spiralia</taxon>
        <taxon>Lophotrochozoa</taxon>
        <taxon>Mollusca</taxon>
        <taxon>Gastropoda</taxon>
        <taxon>Heterobranchia</taxon>
        <taxon>Euthyneura</taxon>
        <taxon>Panpulmonata</taxon>
        <taxon>Sacoglossa</taxon>
        <taxon>Placobranchoidea</taxon>
        <taxon>Plakobranchidae</taxon>
        <taxon>Elysia</taxon>
    </lineage>
</organism>
<evidence type="ECO:0000313" key="2">
    <source>
        <dbReference type="Proteomes" id="UP000271974"/>
    </source>
</evidence>
<dbReference type="EMBL" id="RQTK01001224">
    <property type="protein sequence ID" value="RUS71379.1"/>
    <property type="molecule type" value="Genomic_DNA"/>
</dbReference>
<evidence type="ECO:0000313" key="1">
    <source>
        <dbReference type="EMBL" id="RUS71379.1"/>
    </source>
</evidence>
<accession>A0A433SQH0</accession>
<keyword evidence="2" id="KW-1185">Reference proteome</keyword>
<sequence>MVEYWWVSVQASDQAKWLSIGVCERTWELIYTHDEYGNATFGSKKELIQLALTGNYIRARLYMADYMLHLPSDSISKYKDQICFQSLRVLANNGTHVDSEEPWLHYMVCTSGHVTEQGVSNVSTFRVPMDWYVKDISHRPEPVFSNFIDGTPMKPMQILQLHAAARRMSLVGAMRDRPYVFPFHNVIVDPETGEVNGQNVMHMGQRYADECWRLVYTNDGNGFPIYGAIADLVDAVTRGHRVRVRFDDQAAEVSNIRVKGDVVAAQLLHEVTRVGGYGSDRYYIEADTRVRFSIAHTTGTVVSYDYLVGSPSHKRNPPTRRVIEWMVDTRPWTVVLQTMDPPGQGPSRGDGQGGSTGDVVLRGSVFDLKDAVMSGASIRLNLLLDPLAGSFFTQASLADIATDTIYAQALDHMSDQKSRIPDEYELQKYLFHWYLTISSEGTVRMTAWNFGEDTFRYDENAPEATVTWFANL</sequence>
<dbReference type="AlphaFoldDB" id="A0A433SQH0"/>